<organism evidence="1 2">
    <name type="scientific">phage PKM.Lu.22.1</name>
    <dbReference type="NCBI Taxonomy" id="3049197"/>
    <lineage>
        <taxon>Viruses</taxon>
        <taxon>Duplodnaviria</taxon>
        <taxon>Heunggongvirae</taxon>
        <taxon>Uroviricota</taxon>
        <taxon>Caudoviricetes</taxon>
        <taxon>Grimontviridae</taxon>
    </lineage>
</organism>
<evidence type="ECO:0000313" key="1">
    <source>
        <dbReference type="EMBL" id="WHS68324.1"/>
    </source>
</evidence>
<proteinExistence type="predicted"/>
<reference evidence="1" key="1">
    <citation type="submission" date="2023-04" db="EMBL/GenBank/DDBJ databases">
        <title>Isolation and Characterization of Novel Plasmid-specific Phages Infecting Bacteria Carrying Diverse Conjugative Plasmids.</title>
        <authorList>
            <person name="Parra B."/>
            <person name="Cockx B."/>
            <person name="Lutz V.T."/>
            <person name="Bronsted L."/>
            <person name="Smets B.F."/>
            <person name="Dechesne A."/>
        </authorList>
    </citation>
    <scope>NUCLEOTIDE SEQUENCE</scope>
</reference>
<evidence type="ECO:0000313" key="2">
    <source>
        <dbReference type="Proteomes" id="UP001223176"/>
    </source>
</evidence>
<accession>A0AAF0KYA1</accession>
<protein>
    <submittedName>
        <fullName evidence="1">Uncharacterized protein</fullName>
    </submittedName>
</protein>
<name>A0AAF0KYA1_9CAUD</name>
<dbReference type="Proteomes" id="UP001223176">
    <property type="component" value="Segment"/>
</dbReference>
<keyword evidence="2" id="KW-1185">Reference proteome</keyword>
<sequence>MERELRAHVIVVQGCLMAICATKKIAHDLATSHGYKGFYIREATRKDFEHI</sequence>
<dbReference type="EMBL" id="OQ829281">
    <property type="protein sequence ID" value="WHS68324.1"/>
    <property type="molecule type" value="Genomic_DNA"/>
</dbReference>